<evidence type="ECO:0000313" key="2">
    <source>
        <dbReference type="EMBL" id="MBX42470.1"/>
    </source>
</evidence>
<dbReference type="AlphaFoldDB" id="A0A2P2NJ80"/>
<feature type="region of interest" description="Disordered" evidence="1">
    <location>
        <begin position="1"/>
        <end position="36"/>
    </location>
</feature>
<sequence length="36" mass="3878">MRVSCARSNQGTSHIGCDAKPSQMRGPLSCQAEWGK</sequence>
<proteinExistence type="predicted"/>
<feature type="compositionally biased region" description="Polar residues" evidence="1">
    <location>
        <begin position="1"/>
        <end position="13"/>
    </location>
</feature>
<protein>
    <submittedName>
        <fullName evidence="2">Uncharacterized protein</fullName>
    </submittedName>
</protein>
<dbReference type="EMBL" id="GGEC01061986">
    <property type="protein sequence ID" value="MBX42470.1"/>
    <property type="molecule type" value="Transcribed_RNA"/>
</dbReference>
<organism evidence="2">
    <name type="scientific">Rhizophora mucronata</name>
    <name type="common">Asiatic mangrove</name>
    <dbReference type="NCBI Taxonomy" id="61149"/>
    <lineage>
        <taxon>Eukaryota</taxon>
        <taxon>Viridiplantae</taxon>
        <taxon>Streptophyta</taxon>
        <taxon>Embryophyta</taxon>
        <taxon>Tracheophyta</taxon>
        <taxon>Spermatophyta</taxon>
        <taxon>Magnoliopsida</taxon>
        <taxon>eudicotyledons</taxon>
        <taxon>Gunneridae</taxon>
        <taxon>Pentapetalae</taxon>
        <taxon>rosids</taxon>
        <taxon>fabids</taxon>
        <taxon>Malpighiales</taxon>
        <taxon>Rhizophoraceae</taxon>
        <taxon>Rhizophora</taxon>
    </lineage>
</organism>
<accession>A0A2P2NJ80</accession>
<reference evidence="2" key="1">
    <citation type="submission" date="2018-02" db="EMBL/GenBank/DDBJ databases">
        <title>Rhizophora mucronata_Transcriptome.</title>
        <authorList>
            <person name="Meera S.P."/>
            <person name="Sreeshan A."/>
            <person name="Augustine A."/>
        </authorList>
    </citation>
    <scope>NUCLEOTIDE SEQUENCE</scope>
    <source>
        <tissue evidence="2">Leaf</tissue>
    </source>
</reference>
<evidence type="ECO:0000256" key="1">
    <source>
        <dbReference type="SAM" id="MobiDB-lite"/>
    </source>
</evidence>
<name>A0A2P2NJ80_RHIMU</name>